<evidence type="ECO:0000256" key="2">
    <source>
        <dbReference type="SAM" id="Phobius"/>
    </source>
</evidence>
<dbReference type="Gene3D" id="3.90.660.20">
    <property type="entry name" value="Protoporphyrinogen oxidase, mitochondrial, domain 2"/>
    <property type="match status" value="1"/>
</dbReference>
<dbReference type="PANTHER" id="PTHR43563">
    <property type="entry name" value="AMINE OXIDASE"/>
    <property type="match status" value="1"/>
</dbReference>
<feature type="transmembrane region" description="Helical" evidence="2">
    <location>
        <begin position="7"/>
        <end position="24"/>
    </location>
</feature>
<comment type="similarity">
    <text evidence="1">Belongs to the flavin monoamine oxidase family.</text>
</comment>
<feature type="domain" description="Amine oxidase" evidence="3">
    <location>
        <begin position="105"/>
        <end position="344"/>
    </location>
</feature>
<evidence type="ECO:0000259" key="3">
    <source>
        <dbReference type="Pfam" id="PF01593"/>
    </source>
</evidence>
<dbReference type="Pfam" id="PF01593">
    <property type="entry name" value="Amino_oxidase"/>
    <property type="match status" value="2"/>
</dbReference>
<dbReference type="InterPro" id="IPR050703">
    <property type="entry name" value="Flavin_MAO"/>
</dbReference>
<dbReference type="SUPFAM" id="SSF54373">
    <property type="entry name" value="FAD-linked reductases, C-terminal domain"/>
    <property type="match status" value="1"/>
</dbReference>
<feature type="domain" description="Amine oxidase" evidence="3">
    <location>
        <begin position="14"/>
        <end position="85"/>
    </location>
</feature>
<dbReference type="Gene3D" id="3.50.50.60">
    <property type="entry name" value="FAD/NAD(P)-binding domain"/>
    <property type="match status" value="2"/>
</dbReference>
<protein>
    <submittedName>
        <fullName evidence="4">Monoamine oxidase</fullName>
    </submittedName>
</protein>
<dbReference type="Proteomes" id="UP000199455">
    <property type="component" value="Unassembled WGS sequence"/>
</dbReference>
<dbReference type="SUPFAM" id="SSF51905">
    <property type="entry name" value="FAD/NAD(P)-binding domain"/>
    <property type="match status" value="1"/>
</dbReference>
<keyword evidence="2" id="KW-1133">Transmembrane helix</keyword>
<dbReference type="STRING" id="390242.SAMN04488024_10635"/>
<organism evidence="4 5">
    <name type="scientific">Pedobacter soli</name>
    <dbReference type="NCBI Taxonomy" id="390242"/>
    <lineage>
        <taxon>Bacteria</taxon>
        <taxon>Pseudomonadati</taxon>
        <taxon>Bacteroidota</taxon>
        <taxon>Sphingobacteriia</taxon>
        <taxon>Sphingobacteriales</taxon>
        <taxon>Sphingobacteriaceae</taxon>
        <taxon>Pedobacter</taxon>
    </lineage>
</organism>
<evidence type="ECO:0000256" key="1">
    <source>
        <dbReference type="ARBA" id="ARBA00005995"/>
    </source>
</evidence>
<dbReference type="PANTHER" id="PTHR43563:SF1">
    <property type="entry name" value="AMINE OXIDASE [FLAVIN-CONTAINING] B"/>
    <property type="match status" value="1"/>
</dbReference>
<gene>
    <name evidence="4" type="ORF">SAMN04488024_10635</name>
</gene>
<keyword evidence="2" id="KW-0812">Transmembrane</keyword>
<dbReference type="AlphaFoldDB" id="A0A1G6VA67"/>
<dbReference type="InterPro" id="IPR002937">
    <property type="entry name" value="Amino_oxidase"/>
</dbReference>
<evidence type="ECO:0000313" key="4">
    <source>
        <dbReference type="EMBL" id="SDD49735.1"/>
    </source>
</evidence>
<dbReference type="InterPro" id="IPR036188">
    <property type="entry name" value="FAD/NAD-bd_sf"/>
</dbReference>
<dbReference type="EMBL" id="FMZH01000006">
    <property type="protein sequence ID" value="SDD49735.1"/>
    <property type="molecule type" value="Genomic_DNA"/>
</dbReference>
<name>A0A1G6VA67_9SPHI</name>
<proteinExistence type="inferred from homology"/>
<keyword evidence="5" id="KW-1185">Reference proteome</keyword>
<keyword evidence="2" id="KW-0472">Membrane</keyword>
<dbReference type="GO" id="GO:0016491">
    <property type="term" value="F:oxidoreductase activity"/>
    <property type="evidence" value="ECO:0007669"/>
    <property type="project" value="InterPro"/>
</dbReference>
<evidence type="ECO:0000313" key="5">
    <source>
        <dbReference type="Proteomes" id="UP000199455"/>
    </source>
</evidence>
<dbReference type="RefSeq" id="WP_090769618.1">
    <property type="nucleotide sequence ID" value="NZ_FMZH01000006.1"/>
</dbReference>
<accession>A0A1G6VA67</accession>
<sequence length="352" mass="39098">MEKHQHIIIVGAGLSGLTLAYLLSSHGVKVSILEASARAGGRIQTIAGKLGTPLELGATWFSDQHIHMLDLLDELGLAKFPQYAEGVCLFQTKSFEPPQEFYVPASDTPSYRIAGGTQKLTDALLNRLPEASVLFDNKVISVKQCDNEIEIETSKGIVQRADKVVICMPPQLAGKAIRFLPALPQDMMTLLPTVQTWMAGAVKFVVEYEKPFWRQKGYSGMVYSHAGIITEMYDHTNFEQNKYGFTGFLNGGATSFSFETRREIVLQQLALLLGPEAKSISLYNDKIWSDEFIIEGSQFIQMPHQHNGHPLFQESFYKGTLYFCGTETATIHAGYMEGAIQSAKLLFAKICK</sequence>
<reference evidence="5" key="1">
    <citation type="submission" date="2016-10" db="EMBL/GenBank/DDBJ databases">
        <authorList>
            <person name="Varghese N."/>
            <person name="Submissions S."/>
        </authorList>
    </citation>
    <scope>NUCLEOTIDE SEQUENCE [LARGE SCALE GENOMIC DNA]</scope>
    <source>
        <strain evidence="5">DSM 18609</strain>
    </source>
</reference>